<protein>
    <recommendedName>
        <fullName evidence="11">AEC family transporter</fullName>
    </recommendedName>
</protein>
<feature type="transmembrane region" description="Helical" evidence="8">
    <location>
        <begin position="229"/>
        <end position="252"/>
    </location>
</feature>
<comment type="subcellular location">
    <subcellularLocation>
        <location evidence="1">Cell membrane</location>
        <topology evidence="1">Multi-pass membrane protein</topology>
    </subcellularLocation>
</comment>
<dbReference type="InterPro" id="IPR004776">
    <property type="entry name" value="Mem_transp_PIN-like"/>
</dbReference>
<organism evidence="9 10">
    <name type="scientific">Sharpea azabuensis</name>
    <dbReference type="NCBI Taxonomy" id="322505"/>
    <lineage>
        <taxon>Bacteria</taxon>
        <taxon>Bacillati</taxon>
        <taxon>Bacillota</taxon>
        <taxon>Erysipelotrichia</taxon>
        <taxon>Erysipelotrichales</taxon>
        <taxon>Coprobacillaceae</taxon>
        <taxon>Sharpea</taxon>
    </lineage>
</organism>
<evidence type="ECO:0000256" key="7">
    <source>
        <dbReference type="ARBA" id="ARBA00023136"/>
    </source>
</evidence>
<keyword evidence="4" id="KW-1003">Cell membrane</keyword>
<evidence type="ECO:0000256" key="2">
    <source>
        <dbReference type="ARBA" id="ARBA00010145"/>
    </source>
</evidence>
<feature type="transmembrane region" description="Helical" evidence="8">
    <location>
        <begin position="36"/>
        <end position="56"/>
    </location>
</feature>
<keyword evidence="6 8" id="KW-1133">Transmembrane helix</keyword>
<evidence type="ECO:0000313" key="9">
    <source>
        <dbReference type="EMBL" id="SEI92652.1"/>
    </source>
</evidence>
<dbReference type="InterPro" id="IPR038770">
    <property type="entry name" value="Na+/solute_symporter_sf"/>
</dbReference>
<dbReference type="GO" id="GO:0005886">
    <property type="term" value="C:plasma membrane"/>
    <property type="evidence" value="ECO:0007669"/>
    <property type="project" value="UniProtKB-SubCell"/>
</dbReference>
<dbReference type="eggNOG" id="COG0679">
    <property type="taxonomic scope" value="Bacteria"/>
</dbReference>
<evidence type="ECO:0008006" key="11">
    <source>
        <dbReference type="Google" id="ProtNLM"/>
    </source>
</evidence>
<dbReference type="AlphaFoldDB" id="A0A1H6UXF2"/>
<dbReference type="GO" id="GO:0055085">
    <property type="term" value="P:transmembrane transport"/>
    <property type="evidence" value="ECO:0007669"/>
    <property type="project" value="InterPro"/>
</dbReference>
<evidence type="ECO:0000256" key="8">
    <source>
        <dbReference type="SAM" id="Phobius"/>
    </source>
</evidence>
<dbReference type="EMBL" id="FNYK01000035">
    <property type="protein sequence ID" value="SEI92652.1"/>
    <property type="molecule type" value="Genomic_DNA"/>
</dbReference>
<proteinExistence type="inferred from homology"/>
<evidence type="ECO:0000256" key="4">
    <source>
        <dbReference type="ARBA" id="ARBA00022475"/>
    </source>
</evidence>
<sequence length="315" mass="34849">MNNLIFSLNATMPVFLLMVFGYFLNRIGWMDDELAAKLNTFVFRIPLPVLLFHQLATTDFIKAWDTKFVLFCFFATFASILIVTLLSSLLIKQRDLQGEFIQASYRSSAALLGIAYISNLYGRATMAPLMIIGAVPLYNIMAVVVLSLTEPGAEKLNKAVLKKTILGIFKNPIIIGIVLGFFYSILNLPMGKIPDKFLSEVAALSTPLGLMAMGASVDVKKIGGQLKNAIVASFIKLVGLEIIFLPLAIKFGFRYDKLIAILIMLGSATTVSSYVMCRNMHHEGILTSNTVILTTILSAFTLTFWIFLLRTLHTI</sequence>
<feature type="transmembrane region" description="Helical" evidence="8">
    <location>
        <begin position="127"/>
        <end position="148"/>
    </location>
</feature>
<name>A0A1H6UXF2_9FIRM</name>
<keyword evidence="5 8" id="KW-0812">Transmembrane</keyword>
<feature type="transmembrane region" description="Helical" evidence="8">
    <location>
        <begin position="103"/>
        <end position="121"/>
    </location>
</feature>
<feature type="transmembrane region" description="Helical" evidence="8">
    <location>
        <begin position="168"/>
        <end position="185"/>
    </location>
</feature>
<accession>A0A1H6UXF2</accession>
<keyword evidence="7 8" id="KW-0472">Membrane</keyword>
<evidence type="ECO:0000256" key="3">
    <source>
        <dbReference type="ARBA" id="ARBA00022448"/>
    </source>
</evidence>
<dbReference type="RefSeq" id="WP_074732289.1">
    <property type="nucleotide sequence ID" value="NZ_FNYK01000035.1"/>
</dbReference>
<reference evidence="10" key="1">
    <citation type="submission" date="2016-10" db="EMBL/GenBank/DDBJ databases">
        <authorList>
            <person name="Varghese N."/>
        </authorList>
    </citation>
    <scope>NUCLEOTIDE SEQUENCE [LARGE SCALE GENOMIC DNA]</scope>
    <source>
        <strain evidence="10">DSM 20406</strain>
    </source>
</reference>
<feature type="transmembrane region" description="Helical" evidence="8">
    <location>
        <begin position="258"/>
        <end position="277"/>
    </location>
</feature>
<keyword evidence="10" id="KW-1185">Reference proteome</keyword>
<dbReference type="Proteomes" id="UP000183028">
    <property type="component" value="Unassembled WGS sequence"/>
</dbReference>
<dbReference type="STRING" id="322505.SAMN04487836_13420"/>
<evidence type="ECO:0000256" key="6">
    <source>
        <dbReference type="ARBA" id="ARBA00022989"/>
    </source>
</evidence>
<dbReference type="Gene3D" id="1.20.1530.20">
    <property type="match status" value="1"/>
</dbReference>
<evidence type="ECO:0000313" key="10">
    <source>
        <dbReference type="Proteomes" id="UP000183028"/>
    </source>
</evidence>
<feature type="transmembrane region" description="Helical" evidence="8">
    <location>
        <begin position="68"/>
        <end position="91"/>
    </location>
</feature>
<keyword evidence="3" id="KW-0813">Transport</keyword>
<comment type="similarity">
    <text evidence="2">Belongs to the auxin efflux carrier (TC 2.A.69) family.</text>
</comment>
<dbReference type="PANTHER" id="PTHR36838:SF4">
    <property type="entry name" value="AUXIN EFFLUX CARRIER FAMILY PROTEIN"/>
    <property type="match status" value="1"/>
</dbReference>
<dbReference type="Pfam" id="PF03547">
    <property type="entry name" value="Mem_trans"/>
    <property type="match status" value="1"/>
</dbReference>
<feature type="transmembrane region" description="Helical" evidence="8">
    <location>
        <begin position="197"/>
        <end position="217"/>
    </location>
</feature>
<feature type="transmembrane region" description="Helical" evidence="8">
    <location>
        <begin position="6"/>
        <end position="24"/>
    </location>
</feature>
<dbReference type="PANTHER" id="PTHR36838">
    <property type="entry name" value="AUXIN EFFLUX CARRIER FAMILY PROTEIN"/>
    <property type="match status" value="1"/>
</dbReference>
<feature type="transmembrane region" description="Helical" evidence="8">
    <location>
        <begin position="289"/>
        <end position="308"/>
    </location>
</feature>
<evidence type="ECO:0000256" key="5">
    <source>
        <dbReference type="ARBA" id="ARBA00022692"/>
    </source>
</evidence>
<dbReference type="OrthoDB" id="9798064at2"/>
<evidence type="ECO:0000256" key="1">
    <source>
        <dbReference type="ARBA" id="ARBA00004651"/>
    </source>
</evidence>
<gene>
    <name evidence="9" type="ORF">SAMN04487834_103519</name>
</gene>